<comment type="caution">
    <text evidence="1">The sequence shown here is derived from an EMBL/GenBank/DDBJ whole genome shotgun (WGS) entry which is preliminary data.</text>
</comment>
<evidence type="ECO:0000313" key="1">
    <source>
        <dbReference type="EMBL" id="KAF4038561.1"/>
    </source>
</evidence>
<dbReference type="AlphaFoldDB" id="A0A833TC89"/>
<sequence length="135" mass="15826">MPSDVSVSDEELQKCYEAFTRRRLTRGEQSIRTPEGFQRLHTRYQRHITTVSDPATSEDEEAEDSACRRNILNVFFNPKILRIITETCWRLANFGGGTLNDERSCADLELNMEKYETFSLRLVQWVIPELPRRQV</sequence>
<dbReference type="Proteomes" id="UP000602510">
    <property type="component" value="Unassembled WGS sequence"/>
</dbReference>
<keyword evidence="2" id="KW-1185">Reference proteome</keyword>
<proteinExistence type="predicted"/>
<name>A0A833TC89_PHYIN</name>
<gene>
    <name evidence="1" type="ORF">GN244_ATG09343</name>
</gene>
<evidence type="ECO:0000313" key="2">
    <source>
        <dbReference type="Proteomes" id="UP000602510"/>
    </source>
</evidence>
<dbReference type="EMBL" id="WSZM01000192">
    <property type="protein sequence ID" value="KAF4038561.1"/>
    <property type="molecule type" value="Genomic_DNA"/>
</dbReference>
<protein>
    <submittedName>
        <fullName evidence="1">Uncharacterized protein</fullName>
    </submittedName>
</protein>
<reference evidence="1" key="1">
    <citation type="submission" date="2020-04" db="EMBL/GenBank/DDBJ databases">
        <title>Hybrid Assembly of Korean Phytophthora infestans isolates.</title>
        <authorList>
            <person name="Prokchorchik M."/>
            <person name="Lee Y."/>
            <person name="Seo J."/>
            <person name="Cho J.-H."/>
            <person name="Park Y.-E."/>
            <person name="Jang D.-C."/>
            <person name="Im J.-S."/>
            <person name="Choi J.-G."/>
            <person name="Park H.-J."/>
            <person name="Lee G.-B."/>
            <person name="Lee Y.-G."/>
            <person name="Hong S.-Y."/>
            <person name="Cho K."/>
            <person name="Sohn K.H."/>
        </authorList>
    </citation>
    <scope>NUCLEOTIDE SEQUENCE</scope>
    <source>
        <strain evidence="1">KR_1_A1</strain>
    </source>
</reference>
<organism evidence="1 2">
    <name type="scientific">Phytophthora infestans</name>
    <name type="common">Potato late blight agent</name>
    <name type="synonym">Botrytis infestans</name>
    <dbReference type="NCBI Taxonomy" id="4787"/>
    <lineage>
        <taxon>Eukaryota</taxon>
        <taxon>Sar</taxon>
        <taxon>Stramenopiles</taxon>
        <taxon>Oomycota</taxon>
        <taxon>Peronosporomycetes</taxon>
        <taxon>Peronosporales</taxon>
        <taxon>Peronosporaceae</taxon>
        <taxon>Phytophthora</taxon>
    </lineage>
</organism>
<accession>A0A833TC89</accession>